<feature type="region of interest" description="Disordered" evidence="1">
    <location>
        <begin position="190"/>
        <end position="212"/>
    </location>
</feature>
<feature type="compositionally biased region" description="Basic and acidic residues" evidence="1">
    <location>
        <begin position="248"/>
        <end position="259"/>
    </location>
</feature>
<accession>A0A4R0G755</accession>
<protein>
    <submittedName>
        <fullName evidence="2">Uncharacterized protein</fullName>
    </submittedName>
</protein>
<evidence type="ECO:0000313" key="2">
    <source>
        <dbReference type="EMBL" id="TCB90731.1"/>
    </source>
</evidence>
<comment type="caution">
    <text evidence="2">The sequence shown here is derived from an EMBL/GenBank/DDBJ whole genome shotgun (WGS) entry which is preliminary data.</text>
</comment>
<organism evidence="2 3">
    <name type="scientific">Micromonospora zingiberis</name>
    <dbReference type="NCBI Taxonomy" id="2053011"/>
    <lineage>
        <taxon>Bacteria</taxon>
        <taxon>Bacillati</taxon>
        <taxon>Actinomycetota</taxon>
        <taxon>Actinomycetes</taxon>
        <taxon>Micromonosporales</taxon>
        <taxon>Micromonosporaceae</taxon>
        <taxon>Micromonospora</taxon>
    </lineage>
</organism>
<evidence type="ECO:0000313" key="3">
    <source>
        <dbReference type="Proteomes" id="UP000292274"/>
    </source>
</evidence>
<dbReference type="Proteomes" id="UP000292274">
    <property type="component" value="Unassembled WGS sequence"/>
</dbReference>
<dbReference type="AlphaFoldDB" id="A0A4R0G755"/>
<name>A0A4R0G755_9ACTN</name>
<evidence type="ECO:0000256" key="1">
    <source>
        <dbReference type="SAM" id="MobiDB-lite"/>
    </source>
</evidence>
<feature type="region of interest" description="Disordered" evidence="1">
    <location>
        <begin position="241"/>
        <end position="305"/>
    </location>
</feature>
<dbReference type="OrthoDB" id="10021073at2"/>
<keyword evidence="3" id="KW-1185">Reference proteome</keyword>
<reference evidence="2 3" key="1">
    <citation type="submission" date="2019-02" db="EMBL/GenBank/DDBJ databases">
        <title>Jishengella sp. nov., isolated from a root of Zingiber montanum.</title>
        <authorList>
            <person name="Kuncharoen N."/>
            <person name="Kudo T."/>
            <person name="Masahiro Y."/>
            <person name="Ohkuma M."/>
            <person name="Tanasupawat S."/>
        </authorList>
    </citation>
    <scope>NUCLEOTIDE SEQUENCE [LARGE SCALE GENOMIC DNA]</scope>
    <source>
        <strain evidence="2 3">PLAI 1-1</strain>
    </source>
</reference>
<dbReference type="EMBL" id="SJJR01000027">
    <property type="protein sequence ID" value="TCB90731.1"/>
    <property type="molecule type" value="Genomic_DNA"/>
</dbReference>
<feature type="compositionally biased region" description="Low complexity" evidence="1">
    <location>
        <begin position="292"/>
        <end position="305"/>
    </location>
</feature>
<gene>
    <name evidence="2" type="ORF">E0H26_26425</name>
</gene>
<sequence length="305" mass="33323">MPREPITAEQIKSWQDTLDRGDLREHERHGLEKAIGAAYLVSGDRGLQRLYADPRQLQDVANTFEFADWAAKRYGNDPQLLSYPTEYSHYEADSPELTQLSPVSPVIQPEGPAQTRTANPGVYTPEQQQGMMAGGWPLPLAPSHQQQEAMPSGVSISAQADAYDQSEVITPGPWTANRGVHPFQQQQATLRDPWVPPPAPIHQRREAMTSGVSISAQADTYETSGPWTSQAHDHLQQEAIPAVPPQTRAERGSRGDRAHAANQPSLHGIPRRPVAGSRQQPTGAIPSGPVRGQSQGQGQSQGRKK</sequence>
<proteinExistence type="predicted"/>